<dbReference type="PANTHER" id="PTHR33375">
    <property type="entry name" value="CHROMOSOME-PARTITIONING PROTEIN PARB-RELATED"/>
    <property type="match status" value="1"/>
</dbReference>
<dbReference type="InterPro" id="IPR004437">
    <property type="entry name" value="ParB/RepB/Spo0J"/>
</dbReference>
<evidence type="ECO:0000313" key="4">
    <source>
        <dbReference type="EMBL" id="TDE33232.1"/>
    </source>
</evidence>
<dbReference type="Pfam" id="PF02195">
    <property type="entry name" value="ParB_N"/>
    <property type="match status" value="1"/>
</dbReference>
<comment type="similarity">
    <text evidence="1">Belongs to the ParB family.</text>
</comment>
<reference evidence="4 5" key="1">
    <citation type="submission" date="2019-03" db="EMBL/GenBank/DDBJ databases">
        <authorList>
            <person name="Zhang S."/>
        </authorList>
    </citation>
    <scope>NUCLEOTIDE SEQUENCE [LARGE SCALE GENOMIC DNA]</scope>
    <source>
        <strain evidence="4 5">S4J41</strain>
    </source>
</reference>
<dbReference type="Proteomes" id="UP000294662">
    <property type="component" value="Unassembled WGS sequence"/>
</dbReference>
<name>A0A4R5EG40_9RHOB</name>
<evidence type="ECO:0000256" key="2">
    <source>
        <dbReference type="SAM" id="MobiDB-lite"/>
    </source>
</evidence>
<dbReference type="SUPFAM" id="SSF109709">
    <property type="entry name" value="KorB DNA-binding domain-like"/>
    <property type="match status" value="1"/>
</dbReference>
<dbReference type="RefSeq" id="WP_132831619.1">
    <property type="nucleotide sequence ID" value="NZ_SMFP01000036.1"/>
</dbReference>
<keyword evidence="5" id="KW-1185">Reference proteome</keyword>
<dbReference type="Gene3D" id="1.10.10.2830">
    <property type="match status" value="1"/>
</dbReference>
<dbReference type="PANTHER" id="PTHR33375:SF1">
    <property type="entry name" value="CHROMOSOME-PARTITIONING PROTEIN PARB-RELATED"/>
    <property type="match status" value="1"/>
</dbReference>
<feature type="region of interest" description="Disordered" evidence="2">
    <location>
        <begin position="1"/>
        <end position="40"/>
    </location>
</feature>
<sequence length="328" mass="36581">MARRNLFKPPAPPEISPTDSPKKESQSRFPNTGAMSGVKSTLKDLSSNAVRDISVDVIEDDGFKDRLSFTDGDVTELAESIKAHGQQVPIMVRPISNRPGRYRIVYGRRRLRALRLAGLPAKALVRSLSDEEAVLAQGQENSQRLDPSFIEKALFAADLAKTGYEQPIILDALAIDRPMLSRMIKVAKAIPEPVIQFIGSAHGIGRRRWEELAELIRTHDLDLEGFETRLELDKLKTSDDRFIAVVEAVSRLIERKTIEGDVRAAPSPALSVTLKDGTPLAEVKETARALTFKLSKTGTPEFARWMRDNAETELTRLYEAWRSNRKPG</sequence>
<proteinExistence type="inferred from homology"/>
<dbReference type="GO" id="GO:0003677">
    <property type="term" value="F:DNA binding"/>
    <property type="evidence" value="ECO:0007669"/>
    <property type="project" value="InterPro"/>
</dbReference>
<dbReference type="Gene3D" id="3.90.1530.30">
    <property type="match status" value="1"/>
</dbReference>
<dbReference type="InterPro" id="IPR017819">
    <property type="entry name" value="Plasmid_partition_RepB"/>
</dbReference>
<protein>
    <submittedName>
        <fullName evidence="4">Plasmid partitioning protein RepB</fullName>
    </submittedName>
</protein>
<dbReference type="OrthoDB" id="7908920at2"/>
<dbReference type="CDD" id="cd16405">
    <property type="entry name" value="RepB_like_N"/>
    <property type="match status" value="1"/>
</dbReference>
<dbReference type="InterPro" id="IPR036086">
    <property type="entry name" value="ParB/Sulfiredoxin_sf"/>
</dbReference>
<evidence type="ECO:0000256" key="1">
    <source>
        <dbReference type="ARBA" id="ARBA00006295"/>
    </source>
</evidence>
<dbReference type="InterPro" id="IPR011111">
    <property type="entry name" value="Plasmid_RepB"/>
</dbReference>
<evidence type="ECO:0000313" key="5">
    <source>
        <dbReference type="Proteomes" id="UP000294662"/>
    </source>
</evidence>
<dbReference type="NCBIfam" id="TIGR00180">
    <property type="entry name" value="parB_part"/>
    <property type="match status" value="1"/>
</dbReference>
<dbReference type="GO" id="GO:0007059">
    <property type="term" value="P:chromosome segregation"/>
    <property type="evidence" value="ECO:0007669"/>
    <property type="project" value="TreeGrafter"/>
</dbReference>
<gene>
    <name evidence="4" type="primary">repB</name>
    <name evidence="4" type="ORF">E1B25_21495</name>
</gene>
<feature type="domain" description="ParB-like N-terminal" evidence="3">
    <location>
        <begin position="51"/>
        <end position="142"/>
    </location>
</feature>
<dbReference type="InterPro" id="IPR037972">
    <property type="entry name" value="RepB_N"/>
</dbReference>
<dbReference type="InterPro" id="IPR050336">
    <property type="entry name" value="Chromosome_partition/occlusion"/>
</dbReference>
<dbReference type="SMART" id="SM00470">
    <property type="entry name" value="ParB"/>
    <property type="match status" value="1"/>
</dbReference>
<comment type="caution">
    <text evidence="4">The sequence shown here is derived from an EMBL/GenBank/DDBJ whole genome shotgun (WGS) entry which is preliminary data.</text>
</comment>
<dbReference type="SUPFAM" id="SSF110849">
    <property type="entry name" value="ParB/Sulfiredoxin"/>
    <property type="match status" value="1"/>
</dbReference>
<dbReference type="GO" id="GO:0005694">
    <property type="term" value="C:chromosome"/>
    <property type="evidence" value="ECO:0007669"/>
    <property type="project" value="TreeGrafter"/>
</dbReference>
<dbReference type="InterPro" id="IPR003115">
    <property type="entry name" value="ParB_N"/>
</dbReference>
<accession>A0A4R5EG40</accession>
<organism evidence="4 5">
    <name type="scientific">Antarcticimicrobium sediminis</name>
    <dbReference type="NCBI Taxonomy" id="2546227"/>
    <lineage>
        <taxon>Bacteria</taxon>
        <taxon>Pseudomonadati</taxon>
        <taxon>Pseudomonadota</taxon>
        <taxon>Alphaproteobacteria</taxon>
        <taxon>Rhodobacterales</taxon>
        <taxon>Paracoccaceae</taxon>
        <taxon>Antarcticimicrobium</taxon>
    </lineage>
</organism>
<dbReference type="NCBIfam" id="TIGR03454">
    <property type="entry name" value="partition_RepB"/>
    <property type="match status" value="1"/>
</dbReference>
<evidence type="ECO:0000259" key="3">
    <source>
        <dbReference type="SMART" id="SM00470"/>
    </source>
</evidence>
<dbReference type="EMBL" id="SMFP01000036">
    <property type="protein sequence ID" value="TDE33232.1"/>
    <property type="molecule type" value="Genomic_DNA"/>
</dbReference>
<dbReference type="Pfam" id="PF07506">
    <property type="entry name" value="RepB"/>
    <property type="match status" value="1"/>
</dbReference>
<dbReference type="AlphaFoldDB" id="A0A4R5EG40"/>